<keyword evidence="1" id="KW-1133">Transmembrane helix</keyword>
<proteinExistence type="predicted"/>
<dbReference type="Proteomes" id="UP001374803">
    <property type="component" value="Chromosome"/>
</dbReference>
<sequence length="161" mass="16939">MSNPIIVQLHPETGGIPTTVALSGPRILDDWEEGQPIPNGYHTETRVRRGLIIGGAVPFGVFYVFSLMAASISQDTDERKSTSALFLPAVGPFIQAAQTDSSTGTFFCVLDGIVQTGGLAMLISGIASPKTVLVRNDLGFKMELRPIATNTGMGLGLGGSF</sequence>
<evidence type="ECO:0000313" key="3">
    <source>
        <dbReference type="Proteomes" id="UP001374803"/>
    </source>
</evidence>
<protein>
    <submittedName>
        <fullName evidence="2">Uncharacterized protein</fullName>
    </submittedName>
</protein>
<keyword evidence="1" id="KW-0472">Membrane</keyword>
<name>A0ABZ2L7F3_9BACT</name>
<dbReference type="EMBL" id="CP089983">
    <property type="protein sequence ID" value="WXB04647.1"/>
    <property type="molecule type" value="Genomic_DNA"/>
</dbReference>
<evidence type="ECO:0000313" key="2">
    <source>
        <dbReference type="EMBL" id="WXB04647.1"/>
    </source>
</evidence>
<gene>
    <name evidence="2" type="ORF">LVJ94_48110</name>
</gene>
<keyword evidence="1" id="KW-0812">Transmembrane</keyword>
<feature type="transmembrane region" description="Helical" evidence="1">
    <location>
        <begin position="51"/>
        <end position="72"/>
    </location>
</feature>
<accession>A0ABZ2L7F3</accession>
<evidence type="ECO:0000256" key="1">
    <source>
        <dbReference type="SAM" id="Phobius"/>
    </source>
</evidence>
<keyword evidence="3" id="KW-1185">Reference proteome</keyword>
<reference evidence="2" key="1">
    <citation type="submission" date="2021-12" db="EMBL/GenBank/DDBJ databases">
        <title>Discovery of the Pendulisporaceae a myxobacterial family with distinct sporulation behavior and unique specialized metabolism.</title>
        <authorList>
            <person name="Garcia R."/>
            <person name="Popoff A."/>
            <person name="Bader C.D."/>
            <person name="Loehr J."/>
            <person name="Walesch S."/>
            <person name="Walt C."/>
            <person name="Boldt J."/>
            <person name="Bunk B."/>
            <person name="Haeckl F.J.F.P.J."/>
            <person name="Gunesch A.P."/>
            <person name="Birkelbach J."/>
            <person name="Nuebel U."/>
            <person name="Pietschmann T."/>
            <person name="Bach T."/>
            <person name="Mueller R."/>
        </authorList>
    </citation>
    <scope>NUCLEOTIDE SEQUENCE</scope>
    <source>
        <strain evidence="2">MSr11367</strain>
    </source>
</reference>
<organism evidence="2 3">
    <name type="scientific">Pendulispora rubella</name>
    <dbReference type="NCBI Taxonomy" id="2741070"/>
    <lineage>
        <taxon>Bacteria</taxon>
        <taxon>Pseudomonadati</taxon>
        <taxon>Myxococcota</taxon>
        <taxon>Myxococcia</taxon>
        <taxon>Myxococcales</taxon>
        <taxon>Sorangiineae</taxon>
        <taxon>Pendulisporaceae</taxon>
        <taxon>Pendulispora</taxon>
    </lineage>
</organism>
<dbReference type="RefSeq" id="WP_394834291.1">
    <property type="nucleotide sequence ID" value="NZ_CP089983.1"/>
</dbReference>